<dbReference type="RefSeq" id="XP_007804094.1">
    <property type="nucleotide sequence ID" value="XM_007805903.1"/>
</dbReference>
<evidence type="ECO:0000313" key="3">
    <source>
        <dbReference type="Proteomes" id="UP000019373"/>
    </source>
</evidence>
<feature type="region of interest" description="Disordered" evidence="1">
    <location>
        <begin position="27"/>
        <end position="70"/>
    </location>
</feature>
<gene>
    <name evidence="2" type="ORF">EPUS_00246</name>
</gene>
<name>U1HM33_ENDPU</name>
<accession>U1HM33</accession>
<organism evidence="2 3">
    <name type="scientific">Endocarpon pusillum (strain Z07020 / HMAS-L-300199)</name>
    <name type="common">Lichen-forming fungus</name>
    <dbReference type="NCBI Taxonomy" id="1263415"/>
    <lineage>
        <taxon>Eukaryota</taxon>
        <taxon>Fungi</taxon>
        <taxon>Dikarya</taxon>
        <taxon>Ascomycota</taxon>
        <taxon>Pezizomycotina</taxon>
        <taxon>Eurotiomycetes</taxon>
        <taxon>Chaetothyriomycetidae</taxon>
        <taxon>Verrucariales</taxon>
        <taxon>Verrucariaceae</taxon>
        <taxon>Endocarpon</taxon>
    </lineage>
</organism>
<proteinExistence type="predicted"/>
<keyword evidence="3" id="KW-1185">Reference proteome</keyword>
<dbReference type="AlphaFoldDB" id="U1HM33"/>
<evidence type="ECO:0000313" key="2">
    <source>
        <dbReference type="EMBL" id="ERF70059.1"/>
    </source>
</evidence>
<reference evidence="3" key="1">
    <citation type="journal article" date="2014" name="BMC Genomics">
        <title>Genome characteristics reveal the impact of lichenization on lichen-forming fungus Endocarpon pusillum Hedwig (Verrucariales, Ascomycota).</title>
        <authorList>
            <person name="Wang Y.-Y."/>
            <person name="Liu B."/>
            <person name="Zhang X.-Y."/>
            <person name="Zhou Q.-M."/>
            <person name="Zhang T."/>
            <person name="Li H."/>
            <person name="Yu Y.-F."/>
            <person name="Zhang X.-L."/>
            <person name="Hao X.-Y."/>
            <person name="Wang M."/>
            <person name="Wang L."/>
            <person name="Wei J.-C."/>
        </authorList>
    </citation>
    <scope>NUCLEOTIDE SEQUENCE [LARGE SCALE GENOMIC DNA]</scope>
    <source>
        <strain evidence="3">Z07020 / HMAS-L-300199</strain>
    </source>
</reference>
<dbReference type="Proteomes" id="UP000019373">
    <property type="component" value="Unassembled WGS sequence"/>
</dbReference>
<dbReference type="GeneID" id="19235309"/>
<evidence type="ECO:0000256" key="1">
    <source>
        <dbReference type="SAM" id="MobiDB-lite"/>
    </source>
</evidence>
<protein>
    <submittedName>
        <fullName evidence="2">Uncharacterized protein</fullName>
    </submittedName>
</protein>
<sequence>MVSLERFLNAGREIAWALKDHDHHTFGHASSYGGVDTTTTPKPQPRCDGRNGMFHDPSTTARPATVPGSDVSVPDSTLNLFQSMALADVFRDPPTTARPAIIPGSDVSVPDSTLNLFQARALASLSAIPPPR</sequence>
<dbReference type="EMBL" id="KE721353">
    <property type="protein sequence ID" value="ERF70059.1"/>
    <property type="molecule type" value="Genomic_DNA"/>
</dbReference>
<dbReference type="HOGENOM" id="CLU_1917055_0_0_1"/>